<organism evidence="2 3">
    <name type="scientific">candidate division WOR-3 bacterium</name>
    <dbReference type="NCBI Taxonomy" id="2052148"/>
    <lineage>
        <taxon>Bacteria</taxon>
        <taxon>Bacteria division WOR-3</taxon>
    </lineage>
</organism>
<dbReference type="AlphaFoldDB" id="A0A937XI07"/>
<evidence type="ECO:0000313" key="3">
    <source>
        <dbReference type="Proteomes" id="UP000779900"/>
    </source>
</evidence>
<gene>
    <name evidence="2" type="ORF">FJY68_13645</name>
</gene>
<feature type="signal peptide" evidence="1">
    <location>
        <begin position="1"/>
        <end position="23"/>
    </location>
</feature>
<reference evidence="2" key="1">
    <citation type="submission" date="2019-03" db="EMBL/GenBank/DDBJ databases">
        <title>Lake Tanganyika Metagenome-Assembled Genomes (MAGs).</title>
        <authorList>
            <person name="Tran P."/>
        </authorList>
    </citation>
    <scope>NUCLEOTIDE SEQUENCE</scope>
    <source>
        <strain evidence="2">K_DeepCast_150m_m2_040</strain>
    </source>
</reference>
<dbReference type="EMBL" id="VGIR01000157">
    <property type="protein sequence ID" value="MBM3332869.1"/>
    <property type="molecule type" value="Genomic_DNA"/>
</dbReference>
<protein>
    <submittedName>
        <fullName evidence="2">Uncharacterized protein</fullName>
    </submittedName>
</protein>
<feature type="chain" id="PRO_5037850085" evidence="1">
    <location>
        <begin position="24"/>
        <end position="277"/>
    </location>
</feature>
<keyword evidence="1" id="KW-0732">Signal</keyword>
<evidence type="ECO:0000256" key="1">
    <source>
        <dbReference type="SAM" id="SignalP"/>
    </source>
</evidence>
<accession>A0A937XI07</accession>
<dbReference type="Proteomes" id="UP000779900">
    <property type="component" value="Unassembled WGS sequence"/>
</dbReference>
<name>A0A937XI07_UNCW3</name>
<sequence length="277" mass="29837">MNVQKGVLARFLVPLLAALVASAAADSLDYSRQTVVVVTVDSGTRSLHSTDVLKERMLQTLRAASYDRDWTVGSYLSSHSLVQRRLERLNLPGERLGTKYLSDGTISTEYGFPLTGAVLELMLPVRSAPHLQGRTACPCCGQPWPEGKEPPADLELVPYETDGAPEYSGILVDAKGLASRPALFPQVVTESGDDVFSSDFAEPEQAAQHGLVGYYSDRPQALAAERVGSDPLIVRALAVTGPNSCDLVISRADAARIHGSRSNLELLSRCRVGFLVD</sequence>
<comment type="caution">
    <text evidence="2">The sequence shown here is derived from an EMBL/GenBank/DDBJ whole genome shotgun (WGS) entry which is preliminary data.</text>
</comment>
<evidence type="ECO:0000313" key="2">
    <source>
        <dbReference type="EMBL" id="MBM3332869.1"/>
    </source>
</evidence>
<proteinExistence type="predicted"/>